<organism evidence="2">
    <name type="scientific">marine metagenome</name>
    <dbReference type="NCBI Taxonomy" id="408172"/>
    <lineage>
        <taxon>unclassified sequences</taxon>
        <taxon>metagenomes</taxon>
        <taxon>ecological metagenomes</taxon>
    </lineage>
</organism>
<dbReference type="AlphaFoldDB" id="A0A382P9G3"/>
<name>A0A382P9G3_9ZZZZ</name>
<accession>A0A382P9G3</accession>
<feature type="domain" description="C-methyltransferase" evidence="1">
    <location>
        <begin position="17"/>
        <end position="173"/>
    </location>
</feature>
<dbReference type="InterPro" id="IPR013691">
    <property type="entry name" value="MeTrfase_14"/>
</dbReference>
<proteinExistence type="predicted"/>
<evidence type="ECO:0000259" key="1">
    <source>
        <dbReference type="Pfam" id="PF08484"/>
    </source>
</evidence>
<gene>
    <name evidence="2" type="ORF">METZ01_LOCUS322903</name>
</gene>
<dbReference type="EMBL" id="UINC01105819">
    <property type="protein sequence ID" value="SVC70049.1"/>
    <property type="molecule type" value="Genomic_DNA"/>
</dbReference>
<reference evidence="2" key="1">
    <citation type="submission" date="2018-05" db="EMBL/GenBank/DDBJ databases">
        <authorList>
            <person name="Lanie J.A."/>
            <person name="Ng W.-L."/>
            <person name="Kazmierczak K.M."/>
            <person name="Andrzejewski T.M."/>
            <person name="Davidsen T.M."/>
            <person name="Wayne K.J."/>
            <person name="Tettelin H."/>
            <person name="Glass J.I."/>
            <person name="Rusch D."/>
            <person name="Podicherti R."/>
            <person name="Tsui H.-C.T."/>
            <person name="Winkler M.E."/>
        </authorList>
    </citation>
    <scope>NUCLEOTIDE SEQUENCE</scope>
</reference>
<dbReference type="Pfam" id="PF08484">
    <property type="entry name" value="Methyltransf_14"/>
    <property type="match status" value="1"/>
</dbReference>
<protein>
    <recommendedName>
        <fullName evidence="1">C-methyltransferase domain-containing protein</fullName>
    </recommendedName>
</protein>
<dbReference type="Gene3D" id="3.40.50.720">
    <property type="entry name" value="NAD(P)-binding Rossmann-like Domain"/>
    <property type="match status" value="1"/>
</dbReference>
<evidence type="ECO:0000313" key="2">
    <source>
        <dbReference type="EMBL" id="SVC70049.1"/>
    </source>
</evidence>
<feature type="non-terminal residue" evidence="2">
    <location>
        <position position="1"/>
    </location>
</feature>
<sequence>HLCALGFDLLDLSVNSVQGGSLRLLLKKTGDGAIAEQAQNFLDAEKQSVLCDEEFLSNWPRKIESSMVEFHHLLSEEASRGARIAAYGAPTKATLLTKLAKLGASEIAFVVEDNPHKVGRFLPGSGIPIQLTSELMSFQPEVIVLLAWNFADDIIAKLRGKFNTPVKVVIPLPDLRVVNL</sequence>